<feature type="compositionally biased region" description="Basic and acidic residues" evidence="1">
    <location>
        <begin position="308"/>
        <end position="323"/>
    </location>
</feature>
<dbReference type="EMBL" id="BAABGY010000026">
    <property type="protein sequence ID" value="GAA4345426.1"/>
    <property type="molecule type" value="Genomic_DNA"/>
</dbReference>
<accession>A0ABP8HVM4</accession>
<feature type="region of interest" description="Disordered" evidence="1">
    <location>
        <begin position="236"/>
        <end position="349"/>
    </location>
</feature>
<evidence type="ECO:0008006" key="4">
    <source>
        <dbReference type="Google" id="ProtNLM"/>
    </source>
</evidence>
<gene>
    <name evidence="2" type="ORF">GCM10023184_47370</name>
</gene>
<sequence>MSDRFYLLRNNRETGPFTLDELLQQCLLAGDLVWVEGKSQNWEYPSEVPVVREALPKGYSLSPVAPTEPAPAGPQHASDKELALRAEQLRRRALAALYQQHPEPFQAESRPNGLSSAPVYVRDEDAVELVVHRPDKRGAIAELFLFGTMGALAVLGWRSGLFANLVQRSPEVSTVATRLVNEDQRAAAAIPVEQKASLLAPLAAGTAAAAADSSARTDSATLSDSAAAAAANYLARTPRSAPRRQVVAPRTDSPLVDAPDVATVPAAGSNNSNPEPAKKEAEPKKETVRSNVAEPEKKEVENNTAAAEPKKPEMATAEPEKARTGLGKVFQGLFGKKKKDKRADSTARD</sequence>
<feature type="compositionally biased region" description="Low complexity" evidence="1">
    <location>
        <begin position="256"/>
        <end position="267"/>
    </location>
</feature>
<reference evidence="3" key="1">
    <citation type="journal article" date="2019" name="Int. J. Syst. Evol. Microbiol.">
        <title>The Global Catalogue of Microorganisms (GCM) 10K type strain sequencing project: providing services to taxonomists for standard genome sequencing and annotation.</title>
        <authorList>
            <consortium name="The Broad Institute Genomics Platform"/>
            <consortium name="The Broad Institute Genome Sequencing Center for Infectious Disease"/>
            <person name="Wu L."/>
            <person name="Ma J."/>
        </authorList>
    </citation>
    <scope>NUCLEOTIDE SEQUENCE [LARGE SCALE GENOMIC DNA]</scope>
    <source>
        <strain evidence="3">JCM 17919</strain>
    </source>
</reference>
<evidence type="ECO:0000256" key="1">
    <source>
        <dbReference type="SAM" id="MobiDB-lite"/>
    </source>
</evidence>
<organism evidence="2 3">
    <name type="scientific">Flaviaesturariibacter amylovorans</name>
    <dbReference type="NCBI Taxonomy" id="1084520"/>
    <lineage>
        <taxon>Bacteria</taxon>
        <taxon>Pseudomonadati</taxon>
        <taxon>Bacteroidota</taxon>
        <taxon>Chitinophagia</taxon>
        <taxon>Chitinophagales</taxon>
        <taxon>Chitinophagaceae</taxon>
        <taxon>Flaviaestuariibacter</taxon>
    </lineage>
</organism>
<comment type="caution">
    <text evidence="2">The sequence shown here is derived from an EMBL/GenBank/DDBJ whole genome shotgun (WGS) entry which is preliminary data.</text>
</comment>
<evidence type="ECO:0000313" key="2">
    <source>
        <dbReference type="EMBL" id="GAA4345426.1"/>
    </source>
</evidence>
<proteinExistence type="predicted"/>
<feature type="compositionally biased region" description="Basic and acidic residues" evidence="1">
    <location>
        <begin position="276"/>
        <end position="301"/>
    </location>
</feature>
<evidence type="ECO:0000313" key="3">
    <source>
        <dbReference type="Proteomes" id="UP001501725"/>
    </source>
</evidence>
<dbReference type="RefSeq" id="WP_345258559.1">
    <property type="nucleotide sequence ID" value="NZ_BAABGY010000026.1"/>
</dbReference>
<keyword evidence="3" id="KW-1185">Reference proteome</keyword>
<protein>
    <recommendedName>
        <fullName evidence="4">DUF4339 domain-containing protein</fullName>
    </recommendedName>
</protein>
<dbReference type="Proteomes" id="UP001501725">
    <property type="component" value="Unassembled WGS sequence"/>
</dbReference>
<name>A0ABP8HVM4_9BACT</name>